<dbReference type="Proteomes" id="UP000827976">
    <property type="component" value="Chromosome 9"/>
</dbReference>
<keyword evidence="1" id="KW-0808">Transferase</keyword>
<reference evidence="2" key="1">
    <citation type="journal article" date="2022" name="Nat. Commun.">
        <title>Chromosome evolution and the genetic basis of agronomically important traits in greater yam.</title>
        <authorList>
            <person name="Bredeson J.V."/>
            <person name="Lyons J.B."/>
            <person name="Oniyinde I.O."/>
            <person name="Okereke N.R."/>
            <person name="Kolade O."/>
            <person name="Nnabue I."/>
            <person name="Nwadili C.O."/>
            <person name="Hribova E."/>
            <person name="Parker M."/>
            <person name="Nwogha J."/>
            <person name="Shu S."/>
            <person name="Carlson J."/>
            <person name="Kariba R."/>
            <person name="Muthemba S."/>
            <person name="Knop K."/>
            <person name="Barton G.J."/>
            <person name="Sherwood A.V."/>
            <person name="Lopez-Montes A."/>
            <person name="Asiedu R."/>
            <person name="Jamnadass R."/>
            <person name="Muchugi A."/>
            <person name="Goodstein D."/>
            <person name="Egesi C.N."/>
            <person name="Featherston J."/>
            <person name="Asfaw A."/>
            <person name="Simpson G.G."/>
            <person name="Dolezel J."/>
            <person name="Hendre P.S."/>
            <person name="Van Deynze A."/>
            <person name="Kumar P.L."/>
            <person name="Obidiegwu J.E."/>
            <person name="Bhattacharjee R."/>
            <person name="Rokhsar D.S."/>
        </authorList>
    </citation>
    <scope>NUCLEOTIDE SEQUENCE [LARGE SCALE GENOMIC DNA]</scope>
    <source>
        <strain evidence="2">cv. TDa95/00328</strain>
    </source>
</reference>
<name>A0ACB7VFU3_DIOAL</name>
<gene>
    <name evidence="1" type="ORF">IHE45_09G064000</name>
</gene>
<keyword evidence="2" id="KW-1185">Reference proteome</keyword>
<sequence length="692" mass="75535">MDESILLLYLTLFLFISSTTSTRAYNELVLSKADYQGLQAFKATLIDTRGVLNTWNGTRNNACSGGWIGIKCVRGRVIAIQLPGKQLAGSLSESIRQLTALRKLSLHDNSITGLIPSALGSLARLRGLYLFKNRFSGQIPASLGQCRMLVNLDLSHNSLTGEIPSTLNSTSLYRLNLSNNKLSGTIPVALTLSTSLNFVYLDHNKLSGSIPKSFGNLSMLKEVFLNDNLFSGNMPEELGKLSVLRTLDFSSNSIGGTFPISLCNLSSLVFLNLGRNMIDNAIPESINGLKKLSVLSLKSNRFRGEIPETLGNLSKLSLLDLSENKFIGVIPESFNLLTKLTSFNVSDNNLSGSVPLVLAQKFNASSFRGNIQLCGYTTSAPCPSSPSPSFPVKPGHRRRLSTRDIILIASAAVIGFLLLLCCLLLFCLSRKRRTATAQTTRTSAKTETEAGEDTGGKLVHFDGPLVFTADELLCATAEIIGKNSYGTVYKATLEDGNEVAVKRLRERIVKNTKEFETEVSKLGKVRHPNLVALRAYYLGPKGEKLLALDFMPKGSLSAFLHARGPDRHVDWRTRINIAIGIARGLNYLHNELDMVHGQLTSSNVLLDENFNATISDYGLSNLVNANVSSSAIVTTVSELGYRAPELSKLKKAEPKSDVYSFGVIMLELLTCKPPWGDDKWPRLATMGCFGHE</sequence>
<keyword evidence="1" id="KW-0418">Kinase</keyword>
<dbReference type="EC" id="2.7.11.1" evidence="1"/>
<dbReference type="EMBL" id="CM037019">
    <property type="protein sequence ID" value="KAH7672559.1"/>
    <property type="molecule type" value="Genomic_DNA"/>
</dbReference>
<organism evidence="1 2">
    <name type="scientific">Dioscorea alata</name>
    <name type="common">Purple yam</name>
    <dbReference type="NCBI Taxonomy" id="55571"/>
    <lineage>
        <taxon>Eukaryota</taxon>
        <taxon>Viridiplantae</taxon>
        <taxon>Streptophyta</taxon>
        <taxon>Embryophyta</taxon>
        <taxon>Tracheophyta</taxon>
        <taxon>Spermatophyta</taxon>
        <taxon>Magnoliopsida</taxon>
        <taxon>Liliopsida</taxon>
        <taxon>Dioscoreales</taxon>
        <taxon>Dioscoreaceae</taxon>
        <taxon>Dioscorea</taxon>
    </lineage>
</organism>
<protein>
    <submittedName>
        <fullName evidence="1">Non-specific serine/threonine protein kinase protein</fullName>
        <ecNumber evidence="1">2.7.11.1</ecNumber>
    </submittedName>
</protein>
<keyword evidence="1" id="KW-0723">Serine/threonine-protein kinase</keyword>
<accession>A0ACB7VFU3</accession>
<comment type="caution">
    <text evidence="1">The sequence shown here is derived from an EMBL/GenBank/DDBJ whole genome shotgun (WGS) entry which is preliminary data.</text>
</comment>
<evidence type="ECO:0000313" key="1">
    <source>
        <dbReference type="EMBL" id="KAH7672559.1"/>
    </source>
</evidence>
<evidence type="ECO:0000313" key="2">
    <source>
        <dbReference type="Proteomes" id="UP000827976"/>
    </source>
</evidence>
<proteinExistence type="predicted"/>